<dbReference type="SUPFAM" id="SSF50630">
    <property type="entry name" value="Acid proteases"/>
    <property type="match status" value="1"/>
</dbReference>
<evidence type="ECO:0000256" key="4">
    <source>
        <dbReference type="ARBA" id="ARBA00022722"/>
    </source>
</evidence>
<reference evidence="9 10" key="1">
    <citation type="submission" date="2019-08" db="EMBL/GenBank/DDBJ databases">
        <title>The genome of the soybean aphid Biotype 1, its phylome, world population structure and adaptation to the North American continent.</title>
        <authorList>
            <person name="Giordano R."/>
            <person name="Donthu R.K."/>
            <person name="Hernandez A.G."/>
            <person name="Wright C.L."/>
            <person name="Zimin A.V."/>
        </authorList>
    </citation>
    <scope>NUCLEOTIDE SEQUENCE [LARGE SCALE GENOMIC DNA]</scope>
    <source>
        <tissue evidence="9">Whole aphids</tissue>
    </source>
</reference>
<name>A0A6G0TNP4_APHGL</name>
<keyword evidence="6" id="KW-0378">Hydrolase</keyword>
<dbReference type="AlphaFoldDB" id="A0A6G0TNP4"/>
<dbReference type="Proteomes" id="UP000475862">
    <property type="component" value="Unassembled WGS sequence"/>
</dbReference>
<dbReference type="InterPro" id="IPR041373">
    <property type="entry name" value="RT_RNaseH"/>
</dbReference>
<keyword evidence="7" id="KW-0695">RNA-directed DNA polymerase</keyword>
<dbReference type="OrthoDB" id="6630773at2759"/>
<dbReference type="Gene3D" id="3.10.10.10">
    <property type="entry name" value="HIV Type 1 Reverse Transcriptase, subunit A, domain 1"/>
    <property type="match status" value="1"/>
</dbReference>
<dbReference type="InterPro" id="IPR043128">
    <property type="entry name" value="Rev_trsase/Diguanyl_cyclase"/>
</dbReference>
<dbReference type="EC" id="2.7.7.49" evidence="1"/>
<evidence type="ECO:0000256" key="1">
    <source>
        <dbReference type="ARBA" id="ARBA00012493"/>
    </source>
</evidence>
<keyword evidence="2" id="KW-0808">Transferase</keyword>
<evidence type="ECO:0000256" key="2">
    <source>
        <dbReference type="ARBA" id="ARBA00022679"/>
    </source>
</evidence>
<dbReference type="SUPFAM" id="SSF56672">
    <property type="entry name" value="DNA/RNA polymerases"/>
    <property type="match status" value="1"/>
</dbReference>
<gene>
    <name evidence="9" type="ORF">AGLY_007828</name>
</gene>
<protein>
    <recommendedName>
        <fullName evidence="1">RNA-directed DNA polymerase</fullName>
        <ecNumber evidence="1">2.7.7.49</ecNumber>
    </recommendedName>
</protein>
<evidence type="ECO:0000313" key="10">
    <source>
        <dbReference type="Proteomes" id="UP000475862"/>
    </source>
</evidence>
<evidence type="ECO:0000256" key="7">
    <source>
        <dbReference type="ARBA" id="ARBA00022918"/>
    </source>
</evidence>
<dbReference type="GO" id="GO:0016787">
    <property type="term" value="F:hydrolase activity"/>
    <property type="evidence" value="ECO:0007669"/>
    <property type="project" value="UniProtKB-KW"/>
</dbReference>
<feature type="domain" description="Reverse transcriptase RNase H-like" evidence="8">
    <location>
        <begin position="539"/>
        <end position="582"/>
    </location>
</feature>
<dbReference type="PANTHER" id="PTHR37984">
    <property type="entry name" value="PROTEIN CBG26694"/>
    <property type="match status" value="1"/>
</dbReference>
<dbReference type="Gene3D" id="2.40.70.10">
    <property type="entry name" value="Acid Proteases"/>
    <property type="match status" value="1"/>
</dbReference>
<dbReference type="PANTHER" id="PTHR37984:SF5">
    <property type="entry name" value="PROTEIN NYNRIN-LIKE"/>
    <property type="match status" value="1"/>
</dbReference>
<evidence type="ECO:0000256" key="3">
    <source>
        <dbReference type="ARBA" id="ARBA00022695"/>
    </source>
</evidence>
<dbReference type="Pfam" id="PF17917">
    <property type="entry name" value="RT_RNaseH"/>
    <property type="match status" value="1"/>
</dbReference>
<organism evidence="9 10">
    <name type="scientific">Aphis glycines</name>
    <name type="common">Soybean aphid</name>
    <dbReference type="NCBI Taxonomy" id="307491"/>
    <lineage>
        <taxon>Eukaryota</taxon>
        <taxon>Metazoa</taxon>
        <taxon>Ecdysozoa</taxon>
        <taxon>Arthropoda</taxon>
        <taxon>Hexapoda</taxon>
        <taxon>Insecta</taxon>
        <taxon>Pterygota</taxon>
        <taxon>Neoptera</taxon>
        <taxon>Paraneoptera</taxon>
        <taxon>Hemiptera</taxon>
        <taxon>Sternorrhyncha</taxon>
        <taxon>Aphidomorpha</taxon>
        <taxon>Aphidoidea</taxon>
        <taxon>Aphididae</taxon>
        <taxon>Aphidini</taxon>
        <taxon>Aphis</taxon>
        <taxon>Aphis</taxon>
    </lineage>
</organism>
<feature type="non-terminal residue" evidence="9">
    <location>
        <position position="1"/>
    </location>
</feature>
<dbReference type="Gene3D" id="3.30.70.270">
    <property type="match status" value="1"/>
</dbReference>
<dbReference type="InterPro" id="IPR050951">
    <property type="entry name" value="Retrovirus_Pol_polyprotein"/>
</dbReference>
<evidence type="ECO:0000256" key="5">
    <source>
        <dbReference type="ARBA" id="ARBA00022759"/>
    </source>
</evidence>
<keyword evidence="3" id="KW-0548">Nucleotidyltransferase</keyword>
<comment type="caution">
    <text evidence="9">The sequence shown here is derived from an EMBL/GenBank/DDBJ whole genome shotgun (WGS) entry which is preliminary data.</text>
</comment>
<dbReference type="GO" id="GO:0004519">
    <property type="term" value="F:endonuclease activity"/>
    <property type="evidence" value="ECO:0007669"/>
    <property type="project" value="UniProtKB-KW"/>
</dbReference>
<keyword evidence="10" id="KW-1185">Reference proteome</keyword>
<sequence length="666" mass="76803">VTGSVSSIFRTSFGIVLNNTLFSSIDGIRFRGKFMLLESQCVRGFFPSMDAIRRSSNPRQIPSSLYVLVSCCDVMEFKSPKEMIFKSDERKINILFNLIGPAGIKVYKNFTKKKNETFEEVVSNFKKYCEPRKNIIFQRFKFASCVQLEGQGFDDFVTELKKLASTCSFKEEDNMVRDRIVFGIRNTELKDRLINVDNLTLDKAEEMCRTSEATKKELREMENSYEVNGYKGNSIKKQYDNVKYNNDKEYLCKKCNKKHTRKNCPAYGKICRNCKKYNHFETGCKFKSSKSVMGTIKTESDSEDSDVVFNINKIKNVNLVKNSWMKNIMIQNLTIEFKLDTGSDINIITSEIYNKLNPKPEICKINYNVEAYGGARIMCLGQTKIDCFIDGKGSCVIDFVVLKKESKTDKCIPILGVGLFPDEYKIQLKHNANPKIVPYHRIPLTVIDRLIDKLKNMIELGIISYMNEPIEWLNNIVIIKKPNKTLRICLDPQNLNLNIKDECFPIPTLSEIAPKLLKKKIFSVLDLKDGFWQIKLDCESNSSKSGIGCCIFQDDKPIAYASQSLNDHECQWAQVEKEIYGIPLISVMTKELNKIKNNRLRRMKTRLAIYNLDVKYIPGRKMVVADCLSRDYIVTKSSDDRTMDDVVHSIEMKQIEFSEDKLKQFQ</sequence>
<accession>A0A6G0TNP4</accession>
<evidence type="ECO:0000259" key="8">
    <source>
        <dbReference type="Pfam" id="PF17917"/>
    </source>
</evidence>
<dbReference type="GO" id="GO:0003964">
    <property type="term" value="F:RNA-directed DNA polymerase activity"/>
    <property type="evidence" value="ECO:0007669"/>
    <property type="project" value="UniProtKB-KW"/>
</dbReference>
<dbReference type="CDD" id="cd00303">
    <property type="entry name" value="retropepsin_like"/>
    <property type="match status" value="1"/>
</dbReference>
<evidence type="ECO:0000256" key="6">
    <source>
        <dbReference type="ARBA" id="ARBA00022801"/>
    </source>
</evidence>
<keyword evidence="4" id="KW-0540">Nuclease</keyword>
<dbReference type="InterPro" id="IPR021109">
    <property type="entry name" value="Peptidase_aspartic_dom_sf"/>
</dbReference>
<keyword evidence="5" id="KW-0255">Endonuclease</keyword>
<proteinExistence type="predicted"/>
<dbReference type="EMBL" id="VYZN01000025">
    <property type="protein sequence ID" value="KAE9535927.1"/>
    <property type="molecule type" value="Genomic_DNA"/>
</dbReference>
<dbReference type="InterPro" id="IPR043502">
    <property type="entry name" value="DNA/RNA_pol_sf"/>
</dbReference>
<evidence type="ECO:0000313" key="9">
    <source>
        <dbReference type="EMBL" id="KAE9535927.1"/>
    </source>
</evidence>